<sequence>MHEREAILPPIWQMFNFSFCINGSMMKKFANCLGGIVDVGLRAEKPRFGFGRVAAEKSAQIHNPIRLKSMQHIQQPESRDQFRYRLYNIILVREVAKRYGGEASQRARAVSSASSWEFNYRLVASPGTGGASTTLCSLHPRQRQSPKNGSHRRWSTKSPTLSSMIDIENHNWNWNGAVRKYAETTRERDPNVC</sequence>
<feature type="region of interest" description="Disordered" evidence="1">
    <location>
        <begin position="139"/>
        <end position="160"/>
    </location>
</feature>
<dbReference type="HOGENOM" id="CLU_1410515_0_0_1"/>
<evidence type="ECO:0000313" key="3">
    <source>
        <dbReference type="Proteomes" id="UP000007266"/>
    </source>
</evidence>
<dbReference type="InParanoid" id="D6W7Y7"/>
<protein>
    <submittedName>
        <fullName evidence="2">Uncharacterized protein</fullName>
    </submittedName>
</protein>
<gene>
    <name evidence="2" type="primary">GLEAN_04614</name>
    <name evidence="2" type="ORF">TcasGA2_TC004614</name>
</gene>
<proteinExistence type="predicted"/>
<keyword evidence="3" id="KW-1185">Reference proteome</keyword>
<dbReference type="EMBL" id="KQ971307">
    <property type="protein sequence ID" value="EFA11026.1"/>
    <property type="molecule type" value="Genomic_DNA"/>
</dbReference>
<evidence type="ECO:0000256" key="1">
    <source>
        <dbReference type="SAM" id="MobiDB-lite"/>
    </source>
</evidence>
<dbReference type="Proteomes" id="UP000007266">
    <property type="component" value="Linkage group 1"/>
</dbReference>
<dbReference type="AlphaFoldDB" id="D6W7Y7"/>
<evidence type="ECO:0000313" key="2">
    <source>
        <dbReference type="EMBL" id="EFA11026.1"/>
    </source>
</evidence>
<name>D6W7Y7_TRICA</name>
<reference evidence="2 3" key="2">
    <citation type="journal article" date="2010" name="Nucleic Acids Res.">
        <title>BeetleBase in 2010: revisions to provide comprehensive genomic information for Tribolium castaneum.</title>
        <authorList>
            <person name="Kim H.S."/>
            <person name="Murphy T."/>
            <person name="Xia J."/>
            <person name="Caragea D."/>
            <person name="Park Y."/>
            <person name="Beeman R.W."/>
            <person name="Lorenzen M.D."/>
            <person name="Butcher S."/>
            <person name="Manak J.R."/>
            <person name="Brown S.J."/>
        </authorList>
    </citation>
    <scope>GENOME REANNOTATION</scope>
    <source>
        <strain evidence="2 3">Georgia GA2</strain>
    </source>
</reference>
<feature type="compositionally biased region" description="Basic residues" evidence="1">
    <location>
        <begin position="140"/>
        <end position="155"/>
    </location>
</feature>
<organism evidence="2 3">
    <name type="scientific">Tribolium castaneum</name>
    <name type="common">Red flour beetle</name>
    <dbReference type="NCBI Taxonomy" id="7070"/>
    <lineage>
        <taxon>Eukaryota</taxon>
        <taxon>Metazoa</taxon>
        <taxon>Ecdysozoa</taxon>
        <taxon>Arthropoda</taxon>
        <taxon>Hexapoda</taxon>
        <taxon>Insecta</taxon>
        <taxon>Pterygota</taxon>
        <taxon>Neoptera</taxon>
        <taxon>Endopterygota</taxon>
        <taxon>Coleoptera</taxon>
        <taxon>Polyphaga</taxon>
        <taxon>Cucujiformia</taxon>
        <taxon>Tenebrionidae</taxon>
        <taxon>Tenebrionidae incertae sedis</taxon>
        <taxon>Tribolium</taxon>
    </lineage>
</organism>
<reference evidence="2 3" key="1">
    <citation type="journal article" date="2008" name="Nature">
        <title>The genome of the model beetle and pest Tribolium castaneum.</title>
        <authorList>
            <consortium name="Tribolium Genome Sequencing Consortium"/>
            <person name="Richards S."/>
            <person name="Gibbs R.A."/>
            <person name="Weinstock G.M."/>
            <person name="Brown S.J."/>
            <person name="Denell R."/>
            <person name="Beeman R.W."/>
            <person name="Gibbs R."/>
            <person name="Beeman R.W."/>
            <person name="Brown S.J."/>
            <person name="Bucher G."/>
            <person name="Friedrich M."/>
            <person name="Grimmelikhuijzen C.J."/>
            <person name="Klingler M."/>
            <person name="Lorenzen M."/>
            <person name="Richards S."/>
            <person name="Roth S."/>
            <person name="Schroder R."/>
            <person name="Tautz D."/>
            <person name="Zdobnov E.M."/>
            <person name="Muzny D."/>
            <person name="Gibbs R.A."/>
            <person name="Weinstock G.M."/>
            <person name="Attaway T."/>
            <person name="Bell S."/>
            <person name="Buhay C.J."/>
            <person name="Chandrabose M.N."/>
            <person name="Chavez D."/>
            <person name="Clerk-Blankenburg K.P."/>
            <person name="Cree A."/>
            <person name="Dao M."/>
            <person name="Davis C."/>
            <person name="Chacko J."/>
            <person name="Dinh H."/>
            <person name="Dugan-Rocha S."/>
            <person name="Fowler G."/>
            <person name="Garner T.T."/>
            <person name="Garnes J."/>
            <person name="Gnirke A."/>
            <person name="Hawes A."/>
            <person name="Hernandez J."/>
            <person name="Hines S."/>
            <person name="Holder M."/>
            <person name="Hume J."/>
            <person name="Jhangiani S.N."/>
            <person name="Joshi V."/>
            <person name="Khan Z.M."/>
            <person name="Jackson L."/>
            <person name="Kovar C."/>
            <person name="Kowis A."/>
            <person name="Lee S."/>
            <person name="Lewis L.R."/>
            <person name="Margolis J."/>
            <person name="Morgan M."/>
            <person name="Nazareth L.V."/>
            <person name="Nguyen N."/>
            <person name="Okwuonu G."/>
            <person name="Parker D."/>
            <person name="Richards S."/>
            <person name="Ruiz S.J."/>
            <person name="Santibanez J."/>
            <person name="Savard J."/>
            <person name="Scherer S.E."/>
            <person name="Schneider B."/>
            <person name="Sodergren E."/>
            <person name="Tautz D."/>
            <person name="Vattahil S."/>
            <person name="Villasana D."/>
            <person name="White C.S."/>
            <person name="Wright R."/>
            <person name="Park Y."/>
            <person name="Beeman R.W."/>
            <person name="Lord J."/>
            <person name="Oppert B."/>
            <person name="Lorenzen M."/>
            <person name="Brown S."/>
            <person name="Wang L."/>
            <person name="Savard J."/>
            <person name="Tautz D."/>
            <person name="Richards S."/>
            <person name="Weinstock G."/>
            <person name="Gibbs R.A."/>
            <person name="Liu Y."/>
            <person name="Worley K."/>
            <person name="Weinstock G."/>
            <person name="Elsik C.G."/>
            <person name="Reese J.T."/>
            <person name="Elhaik E."/>
            <person name="Landan G."/>
            <person name="Graur D."/>
            <person name="Arensburger P."/>
            <person name="Atkinson P."/>
            <person name="Beeman R.W."/>
            <person name="Beidler J."/>
            <person name="Brown S.J."/>
            <person name="Demuth J.P."/>
            <person name="Drury D.W."/>
            <person name="Du Y.Z."/>
            <person name="Fujiwara H."/>
            <person name="Lorenzen M."/>
            <person name="Maselli V."/>
            <person name="Osanai M."/>
            <person name="Park Y."/>
            <person name="Robertson H.M."/>
            <person name="Tu Z."/>
            <person name="Wang J.J."/>
            <person name="Wang S."/>
            <person name="Richards S."/>
            <person name="Song H."/>
            <person name="Zhang L."/>
            <person name="Sodergren E."/>
            <person name="Werner D."/>
            <person name="Stanke M."/>
            <person name="Morgenstern B."/>
            <person name="Solovyev V."/>
            <person name="Kosarev P."/>
            <person name="Brown G."/>
            <person name="Chen H.C."/>
            <person name="Ermolaeva O."/>
            <person name="Hlavina W."/>
            <person name="Kapustin Y."/>
            <person name="Kiryutin B."/>
            <person name="Kitts P."/>
            <person name="Maglott D."/>
            <person name="Pruitt K."/>
            <person name="Sapojnikov V."/>
            <person name="Souvorov A."/>
            <person name="Mackey A.J."/>
            <person name="Waterhouse R.M."/>
            <person name="Wyder S."/>
            <person name="Zdobnov E.M."/>
            <person name="Zdobnov E.M."/>
            <person name="Wyder S."/>
            <person name="Kriventseva E.V."/>
            <person name="Kadowaki T."/>
            <person name="Bork P."/>
            <person name="Aranda M."/>
            <person name="Bao R."/>
            <person name="Beermann A."/>
            <person name="Berns N."/>
            <person name="Bolognesi R."/>
            <person name="Bonneton F."/>
            <person name="Bopp D."/>
            <person name="Brown S.J."/>
            <person name="Bucher G."/>
            <person name="Butts T."/>
            <person name="Chaumot A."/>
            <person name="Denell R.E."/>
            <person name="Ferrier D.E."/>
            <person name="Friedrich M."/>
            <person name="Gordon C.M."/>
            <person name="Jindra M."/>
            <person name="Klingler M."/>
            <person name="Lan Q."/>
            <person name="Lattorff H.M."/>
            <person name="Laudet V."/>
            <person name="von Levetsow C."/>
            <person name="Liu Z."/>
            <person name="Lutz R."/>
            <person name="Lynch J.A."/>
            <person name="da Fonseca R.N."/>
            <person name="Posnien N."/>
            <person name="Reuter R."/>
            <person name="Roth S."/>
            <person name="Savard J."/>
            <person name="Schinko J.B."/>
            <person name="Schmitt C."/>
            <person name="Schoppmeier M."/>
            <person name="Schroder R."/>
            <person name="Shippy T.D."/>
            <person name="Simonnet F."/>
            <person name="Marques-Souza H."/>
            <person name="Tautz D."/>
            <person name="Tomoyasu Y."/>
            <person name="Trauner J."/>
            <person name="Van der Zee M."/>
            <person name="Vervoort M."/>
            <person name="Wittkopp N."/>
            <person name="Wimmer E.A."/>
            <person name="Yang X."/>
            <person name="Jones A.K."/>
            <person name="Sattelle D.B."/>
            <person name="Ebert P.R."/>
            <person name="Nelson D."/>
            <person name="Scott J.G."/>
            <person name="Beeman R.W."/>
            <person name="Muthukrishnan S."/>
            <person name="Kramer K.J."/>
            <person name="Arakane Y."/>
            <person name="Beeman R.W."/>
            <person name="Zhu Q."/>
            <person name="Hogenkamp D."/>
            <person name="Dixit R."/>
            <person name="Oppert B."/>
            <person name="Jiang H."/>
            <person name="Zou Z."/>
            <person name="Marshall J."/>
            <person name="Elpidina E."/>
            <person name="Vinokurov K."/>
            <person name="Oppert C."/>
            <person name="Zou Z."/>
            <person name="Evans J."/>
            <person name="Lu Z."/>
            <person name="Zhao P."/>
            <person name="Sumathipala N."/>
            <person name="Altincicek B."/>
            <person name="Vilcinskas A."/>
            <person name="Williams M."/>
            <person name="Hultmark D."/>
            <person name="Hetru C."/>
            <person name="Jiang H."/>
            <person name="Grimmelikhuijzen C.J."/>
            <person name="Hauser F."/>
            <person name="Cazzamali G."/>
            <person name="Williamson M."/>
            <person name="Park Y."/>
            <person name="Li B."/>
            <person name="Tanaka Y."/>
            <person name="Predel R."/>
            <person name="Neupert S."/>
            <person name="Schachtner J."/>
            <person name="Verleyen P."/>
            <person name="Raible F."/>
            <person name="Bork P."/>
            <person name="Friedrich M."/>
            <person name="Walden K.K."/>
            <person name="Robertson H.M."/>
            <person name="Angeli S."/>
            <person name="Foret S."/>
            <person name="Bucher G."/>
            <person name="Schuetz S."/>
            <person name="Maleszka R."/>
            <person name="Wimmer E.A."/>
            <person name="Beeman R.W."/>
            <person name="Lorenzen M."/>
            <person name="Tomoyasu Y."/>
            <person name="Miller S.C."/>
            <person name="Grossmann D."/>
            <person name="Bucher G."/>
        </authorList>
    </citation>
    <scope>NUCLEOTIDE SEQUENCE [LARGE SCALE GENOMIC DNA]</scope>
    <source>
        <strain evidence="2 3">Georgia GA2</strain>
    </source>
</reference>
<accession>D6W7Y7</accession>